<protein>
    <submittedName>
        <fullName evidence="3">Uncharacterized protein</fullName>
    </submittedName>
</protein>
<evidence type="ECO:0000256" key="2">
    <source>
        <dbReference type="SAM" id="SignalP"/>
    </source>
</evidence>
<dbReference type="AlphaFoldDB" id="A0A371PAV2"/>
<dbReference type="Proteomes" id="UP000265581">
    <property type="component" value="Unassembled WGS sequence"/>
</dbReference>
<evidence type="ECO:0000256" key="1">
    <source>
        <dbReference type="SAM" id="MobiDB-lite"/>
    </source>
</evidence>
<proteinExistence type="predicted"/>
<reference evidence="3 4" key="1">
    <citation type="submission" date="2018-08" db="EMBL/GenBank/DDBJ databases">
        <title>Aeromicrobium sp. M2KJ-4, whole genome shotgun sequence.</title>
        <authorList>
            <person name="Tuo L."/>
        </authorList>
    </citation>
    <scope>NUCLEOTIDE SEQUENCE [LARGE SCALE GENOMIC DNA]</scope>
    <source>
        <strain evidence="3 4">M2KJ-4</strain>
    </source>
</reference>
<keyword evidence="2" id="KW-0732">Signal</keyword>
<dbReference type="RefSeq" id="WP_119703151.1">
    <property type="nucleotide sequence ID" value="NZ_JBHSOI010000001.1"/>
</dbReference>
<evidence type="ECO:0000313" key="3">
    <source>
        <dbReference type="EMBL" id="REK73037.1"/>
    </source>
</evidence>
<organism evidence="3 4">
    <name type="scientific">Aeromicrobium endophyticum</name>
    <dbReference type="NCBI Taxonomy" id="2292704"/>
    <lineage>
        <taxon>Bacteria</taxon>
        <taxon>Bacillati</taxon>
        <taxon>Actinomycetota</taxon>
        <taxon>Actinomycetes</taxon>
        <taxon>Propionibacteriales</taxon>
        <taxon>Nocardioidaceae</taxon>
        <taxon>Aeromicrobium</taxon>
    </lineage>
</organism>
<feature type="region of interest" description="Disordered" evidence="1">
    <location>
        <begin position="202"/>
        <end position="225"/>
    </location>
</feature>
<evidence type="ECO:0000313" key="4">
    <source>
        <dbReference type="Proteomes" id="UP000265581"/>
    </source>
</evidence>
<feature type="chain" id="PRO_5039125952" evidence="2">
    <location>
        <begin position="25"/>
        <end position="301"/>
    </location>
</feature>
<gene>
    <name evidence="3" type="ORF">DX116_05470</name>
</gene>
<feature type="signal peptide" evidence="2">
    <location>
        <begin position="1"/>
        <end position="24"/>
    </location>
</feature>
<comment type="caution">
    <text evidence="3">The sequence shown here is derived from an EMBL/GenBank/DDBJ whole genome shotgun (WGS) entry which is preliminary data.</text>
</comment>
<keyword evidence="4" id="KW-1185">Reference proteome</keyword>
<accession>A0A371PAV2</accession>
<sequence length="301" mass="31262">MRHSLLSRSAIAVASLAIGSAALAAVPASAAPAASSLGITQDQVLTAVNGARLADGDPSEMSKPAKRALFAIVSKVCDVDGSVGEYANVLEAVTTNAGDDAEGVQITADLYDSTFSEHQACTFAAFASTSAGYQLSGSATITAETRKPNPVEEAYVYTPLKQVTGLSGDAFTTPAIITDLNTNNGQPYDIVASASGNATKTTKVTTSRKVKDKKTTSEKKAAKNKYDQRVKSAKKSFAKALDKAGSSKSKKAAAKKAYKAKRASAKAKFKYGIAGYKIVKKKTTVTDVKAFSITTPAIVNN</sequence>
<dbReference type="EMBL" id="QUBR01000001">
    <property type="protein sequence ID" value="REK73037.1"/>
    <property type="molecule type" value="Genomic_DNA"/>
</dbReference>
<feature type="compositionally biased region" description="Basic and acidic residues" evidence="1">
    <location>
        <begin position="213"/>
        <end position="225"/>
    </location>
</feature>
<name>A0A371PAV2_9ACTN</name>